<dbReference type="EMBL" id="JH816911">
    <property type="protein sequence ID" value="EKC32352.1"/>
    <property type="molecule type" value="Genomic_DNA"/>
</dbReference>
<feature type="transmembrane region" description="Helical" evidence="2">
    <location>
        <begin position="519"/>
        <end position="539"/>
    </location>
</feature>
<evidence type="ECO:0000256" key="2">
    <source>
        <dbReference type="SAM" id="Phobius"/>
    </source>
</evidence>
<feature type="transmembrane region" description="Helical" evidence="2">
    <location>
        <begin position="62"/>
        <end position="84"/>
    </location>
</feature>
<keyword evidence="2" id="KW-0472">Membrane</keyword>
<sequence length="902" mass="103907">MGKKCCSKVYAQMRNNRAVQIFVFLVMVGLNIADLTNDWLLYHDVDAAEEGLAFGPTEESVRIALLFFSITGAVIFLFEIINFGKDIFSGNPWLDMDIASAIVIWFEDIPQITISLVILACREEPISVFQLGKASVVILGALIRLFVGIVWACRRRSEEIECIYSSKGKNKDNCKKQKHPVIRFFMFLGLTLLVIGSCLIFLFTQTTWKHSGFLEFNEPHSLFEGEYVDEHYFQRVGIYGNIGFLDTRNKSKQNTPLEDQWVRMFEIHDLRHDYKSIVIALEFSNDRSYLQVTKIIPKYNKTIDCFNIDRTEGINITSDPPCSKSSTMTKTYKIIFKFEYVSPTNHLILGDIVYNVMGTVHDKCEQGSVTEDPATGNSYIMVGNFTTALRYYQVKDDYKGNGYMIPSNSSSRPNVNPLATTEDENSTKEDKSGTDLELNEPRKIESRPGSSRSHYEELSTLTDLIPCCVRAQKRFSFKLFLFLMTFGLDFLDFLVDWLFFRDIHGIKPGLVYGPIESSIVYSSLFFAIVGTFAIVFEIANIGKELFFEPAWINPDIVSCFFLWIEDIPQLIIGVRIAMCREEAVSLFQIIKASALLYGIVGRISLLSIRYFSKKGIDALQSMRKGWKYALKFMFLSGMIFILIGSVSVFVLTLFEREANESIRFNHPKSMFEEDYNEARYFDNVSIFFNHPVFDLNMYNETQRVHFVKLLSIYEIRSRKSALFKISYDELTKTKYVIWHEDKNGQLKADECYRINPMRGTVTFQQYYCDHFLWNDQVSSLIFKLKFIPSSIPERRFGDIQYNVLVRELGTCHSPQMDIVTTIENHKGEGHYDQAVIHYYRTRPGISQDHHLIVGGHSTARFYMFDKDLIDIATVWRTGFSFCKGTGNLAPDIRKDITVDCDM</sequence>
<protein>
    <submittedName>
        <fullName evidence="3">Uncharacterized protein</fullName>
    </submittedName>
</protein>
<feature type="compositionally biased region" description="Basic and acidic residues" evidence="1">
    <location>
        <begin position="425"/>
        <end position="446"/>
    </location>
</feature>
<dbReference type="AlphaFoldDB" id="K1Q6I8"/>
<reference evidence="3" key="1">
    <citation type="journal article" date="2012" name="Nature">
        <title>The oyster genome reveals stress adaptation and complexity of shell formation.</title>
        <authorList>
            <person name="Zhang G."/>
            <person name="Fang X."/>
            <person name="Guo X."/>
            <person name="Li L."/>
            <person name="Luo R."/>
            <person name="Xu F."/>
            <person name="Yang P."/>
            <person name="Zhang L."/>
            <person name="Wang X."/>
            <person name="Qi H."/>
            <person name="Xiong Z."/>
            <person name="Que H."/>
            <person name="Xie Y."/>
            <person name="Holland P.W."/>
            <person name="Paps J."/>
            <person name="Zhu Y."/>
            <person name="Wu F."/>
            <person name="Chen Y."/>
            <person name="Wang J."/>
            <person name="Peng C."/>
            <person name="Meng J."/>
            <person name="Yang L."/>
            <person name="Liu J."/>
            <person name="Wen B."/>
            <person name="Zhang N."/>
            <person name="Huang Z."/>
            <person name="Zhu Q."/>
            <person name="Feng Y."/>
            <person name="Mount A."/>
            <person name="Hedgecock D."/>
            <person name="Xu Z."/>
            <person name="Liu Y."/>
            <person name="Domazet-Loso T."/>
            <person name="Du Y."/>
            <person name="Sun X."/>
            <person name="Zhang S."/>
            <person name="Liu B."/>
            <person name="Cheng P."/>
            <person name="Jiang X."/>
            <person name="Li J."/>
            <person name="Fan D."/>
            <person name="Wang W."/>
            <person name="Fu W."/>
            <person name="Wang T."/>
            <person name="Wang B."/>
            <person name="Zhang J."/>
            <person name="Peng Z."/>
            <person name="Li Y."/>
            <person name="Li N."/>
            <person name="Wang J."/>
            <person name="Chen M."/>
            <person name="He Y."/>
            <person name="Tan F."/>
            <person name="Song X."/>
            <person name="Zheng Q."/>
            <person name="Huang R."/>
            <person name="Yang H."/>
            <person name="Du X."/>
            <person name="Chen L."/>
            <person name="Yang M."/>
            <person name="Gaffney P.M."/>
            <person name="Wang S."/>
            <person name="Luo L."/>
            <person name="She Z."/>
            <person name="Ming Y."/>
            <person name="Huang W."/>
            <person name="Zhang S."/>
            <person name="Huang B."/>
            <person name="Zhang Y."/>
            <person name="Qu T."/>
            <person name="Ni P."/>
            <person name="Miao G."/>
            <person name="Wang J."/>
            <person name="Wang Q."/>
            <person name="Steinberg C.E."/>
            <person name="Wang H."/>
            <person name="Li N."/>
            <person name="Qian L."/>
            <person name="Zhang G."/>
            <person name="Li Y."/>
            <person name="Yang H."/>
            <person name="Liu X."/>
            <person name="Wang J."/>
            <person name="Yin Y."/>
            <person name="Wang J."/>
        </authorList>
    </citation>
    <scope>NUCLEOTIDE SEQUENCE [LARGE SCALE GENOMIC DNA]</scope>
    <source>
        <strain evidence="3">05x7-T-G4-1.051#20</strain>
    </source>
</reference>
<feature type="transmembrane region" description="Helical" evidence="2">
    <location>
        <begin position="181"/>
        <end position="203"/>
    </location>
</feature>
<gene>
    <name evidence="3" type="ORF">CGI_10017507</name>
</gene>
<feature type="transmembrane region" description="Helical" evidence="2">
    <location>
        <begin position="632"/>
        <end position="654"/>
    </location>
</feature>
<keyword evidence="2" id="KW-1133">Transmembrane helix</keyword>
<accession>K1Q6I8</accession>
<feature type="compositionally biased region" description="Low complexity" evidence="1">
    <location>
        <begin position="406"/>
        <end position="417"/>
    </location>
</feature>
<keyword evidence="2" id="KW-0812">Transmembrane</keyword>
<proteinExistence type="predicted"/>
<organism evidence="3">
    <name type="scientific">Magallana gigas</name>
    <name type="common">Pacific oyster</name>
    <name type="synonym">Crassostrea gigas</name>
    <dbReference type="NCBI Taxonomy" id="29159"/>
    <lineage>
        <taxon>Eukaryota</taxon>
        <taxon>Metazoa</taxon>
        <taxon>Spiralia</taxon>
        <taxon>Lophotrochozoa</taxon>
        <taxon>Mollusca</taxon>
        <taxon>Bivalvia</taxon>
        <taxon>Autobranchia</taxon>
        <taxon>Pteriomorphia</taxon>
        <taxon>Ostreida</taxon>
        <taxon>Ostreoidea</taxon>
        <taxon>Ostreidae</taxon>
        <taxon>Magallana</taxon>
    </lineage>
</organism>
<feature type="transmembrane region" description="Helical" evidence="2">
    <location>
        <begin position="96"/>
        <end position="119"/>
    </location>
</feature>
<feature type="transmembrane region" description="Helical" evidence="2">
    <location>
        <begin position="21"/>
        <end position="42"/>
    </location>
</feature>
<evidence type="ECO:0000313" key="3">
    <source>
        <dbReference type="EMBL" id="EKC32352.1"/>
    </source>
</evidence>
<feature type="transmembrane region" description="Helical" evidence="2">
    <location>
        <begin position="594"/>
        <end position="611"/>
    </location>
</feature>
<evidence type="ECO:0000256" key="1">
    <source>
        <dbReference type="SAM" id="MobiDB-lite"/>
    </source>
</evidence>
<dbReference type="HOGENOM" id="CLU_321387_0_0_1"/>
<name>K1Q6I8_MAGGI</name>
<feature type="transmembrane region" description="Helical" evidence="2">
    <location>
        <begin position="131"/>
        <end position="153"/>
    </location>
</feature>
<feature type="transmembrane region" description="Helical" evidence="2">
    <location>
        <begin position="479"/>
        <end position="499"/>
    </location>
</feature>
<feature type="region of interest" description="Disordered" evidence="1">
    <location>
        <begin position="403"/>
        <end position="451"/>
    </location>
</feature>
<dbReference type="InParanoid" id="K1Q6I8"/>